<organism evidence="1 2">
    <name type="scientific">Cetraspora pellucida</name>
    <dbReference type="NCBI Taxonomy" id="1433469"/>
    <lineage>
        <taxon>Eukaryota</taxon>
        <taxon>Fungi</taxon>
        <taxon>Fungi incertae sedis</taxon>
        <taxon>Mucoromycota</taxon>
        <taxon>Glomeromycotina</taxon>
        <taxon>Glomeromycetes</taxon>
        <taxon>Diversisporales</taxon>
        <taxon>Gigasporaceae</taxon>
        <taxon>Cetraspora</taxon>
    </lineage>
</organism>
<accession>A0ACA9PC12</accession>
<evidence type="ECO:0000313" key="1">
    <source>
        <dbReference type="EMBL" id="CAG8695630.1"/>
    </source>
</evidence>
<feature type="non-terminal residue" evidence="1">
    <location>
        <position position="50"/>
    </location>
</feature>
<gene>
    <name evidence="1" type="ORF">SPELUC_LOCUS10997</name>
</gene>
<keyword evidence="2" id="KW-1185">Reference proteome</keyword>
<evidence type="ECO:0000313" key="2">
    <source>
        <dbReference type="Proteomes" id="UP000789366"/>
    </source>
</evidence>
<dbReference type="EMBL" id="CAJVPW010021984">
    <property type="protein sequence ID" value="CAG8695630.1"/>
    <property type="molecule type" value="Genomic_DNA"/>
</dbReference>
<comment type="caution">
    <text evidence="1">The sequence shown here is derived from an EMBL/GenBank/DDBJ whole genome shotgun (WGS) entry which is preliminary data.</text>
</comment>
<proteinExistence type="predicted"/>
<reference evidence="1" key="1">
    <citation type="submission" date="2021-06" db="EMBL/GenBank/DDBJ databases">
        <authorList>
            <person name="Kallberg Y."/>
            <person name="Tangrot J."/>
            <person name="Rosling A."/>
        </authorList>
    </citation>
    <scope>NUCLEOTIDE SEQUENCE</scope>
    <source>
        <strain evidence="1">28 12/20/2015</strain>
    </source>
</reference>
<dbReference type="Proteomes" id="UP000789366">
    <property type="component" value="Unassembled WGS sequence"/>
</dbReference>
<protein>
    <submittedName>
        <fullName evidence="1">2098_t:CDS:1</fullName>
    </submittedName>
</protein>
<name>A0ACA9PC12_9GLOM</name>
<sequence length="50" mass="5723">MANGGKFKLSQPQNTDNLVKKIKESLYKALDYYWNTSHDCSLIAMLLNLC</sequence>